<dbReference type="AlphaFoldDB" id="A0A1T5FDF3"/>
<dbReference type="OrthoDB" id="9809995at2"/>
<organism evidence="2 3">
    <name type="scientific">Rhizorhabdus histidinilytica</name>
    <dbReference type="NCBI Taxonomy" id="439228"/>
    <lineage>
        <taxon>Bacteria</taxon>
        <taxon>Pseudomonadati</taxon>
        <taxon>Pseudomonadota</taxon>
        <taxon>Alphaproteobacteria</taxon>
        <taxon>Sphingomonadales</taxon>
        <taxon>Sphingomonadaceae</taxon>
        <taxon>Rhizorhabdus</taxon>
    </lineage>
</organism>
<keyword evidence="3" id="KW-1185">Reference proteome</keyword>
<dbReference type="Gene3D" id="3.30.420.40">
    <property type="match status" value="2"/>
</dbReference>
<dbReference type="Proteomes" id="UP000189818">
    <property type="component" value="Unassembled WGS sequence"/>
</dbReference>
<reference evidence="3" key="1">
    <citation type="submission" date="2017-02" db="EMBL/GenBank/DDBJ databases">
        <authorList>
            <person name="Varghese N."/>
            <person name="Submissions S."/>
        </authorList>
    </citation>
    <scope>NUCLEOTIDE SEQUENCE [LARGE SCALE GENOMIC DNA]</scope>
    <source>
        <strain evidence="3">UM2</strain>
    </source>
</reference>
<evidence type="ECO:0000313" key="3">
    <source>
        <dbReference type="Proteomes" id="UP000189818"/>
    </source>
</evidence>
<name>A0A1T5FDF3_9SPHN</name>
<evidence type="ECO:0000259" key="1">
    <source>
        <dbReference type="Pfam" id="PF00814"/>
    </source>
</evidence>
<dbReference type="InterPro" id="IPR043129">
    <property type="entry name" value="ATPase_NBD"/>
</dbReference>
<dbReference type="SUPFAM" id="SSF53067">
    <property type="entry name" value="Actin-like ATPase domain"/>
    <property type="match status" value="1"/>
</dbReference>
<dbReference type="Pfam" id="PF00814">
    <property type="entry name" value="TsaD"/>
    <property type="match status" value="1"/>
</dbReference>
<proteinExistence type="predicted"/>
<accession>A0A1T5FDF3</accession>
<dbReference type="RefSeq" id="WP_079649682.1">
    <property type="nucleotide sequence ID" value="NZ_FUYM01000009.1"/>
</dbReference>
<dbReference type="InterPro" id="IPR000905">
    <property type="entry name" value="Gcp-like_dom"/>
</dbReference>
<dbReference type="EMBL" id="FUYM01000009">
    <property type="protein sequence ID" value="SKB94182.1"/>
    <property type="molecule type" value="Genomic_DNA"/>
</dbReference>
<sequence length="206" mass="20101">MSRALVIDTATAACSVALIEDGAIVAEAHDVVGRGHAERLMPMIAALPGGGRADAILVDCGPGSFTGVRVGLAAARALALGWGIPVHGYSSMAAIAAAGATEAEGEASIGVALIGGHGELFVQRYATAPLAALSELASLPPAAAAAAVADAHIFGSGADQLVAARGSGVAHDRLPRAAEAIALPPALAQLPPSPIYGRGADAKPAA</sequence>
<dbReference type="GO" id="GO:0002949">
    <property type="term" value="P:tRNA threonylcarbamoyladenosine modification"/>
    <property type="evidence" value="ECO:0007669"/>
    <property type="project" value="InterPro"/>
</dbReference>
<dbReference type="STRING" id="439228.SAMN06295920_10987"/>
<protein>
    <submittedName>
        <fullName evidence="2">tRNA threonylcarbamoyl adenosine modification protein YeaZ</fullName>
    </submittedName>
</protein>
<dbReference type="NCBIfam" id="TIGR03725">
    <property type="entry name" value="T6A_YeaZ"/>
    <property type="match status" value="1"/>
</dbReference>
<evidence type="ECO:0000313" key="2">
    <source>
        <dbReference type="EMBL" id="SKB94182.1"/>
    </source>
</evidence>
<gene>
    <name evidence="2" type="ORF">SAMN06295920_10987</name>
</gene>
<dbReference type="InterPro" id="IPR022496">
    <property type="entry name" value="T6A_TsaB"/>
</dbReference>
<feature type="domain" description="Gcp-like" evidence="1">
    <location>
        <begin position="32"/>
        <end position="125"/>
    </location>
</feature>